<proteinExistence type="predicted"/>
<keyword evidence="3" id="KW-1185">Reference proteome</keyword>
<evidence type="ECO:0008006" key="4">
    <source>
        <dbReference type="Google" id="ProtNLM"/>
    </source>
</evidence>
<organism evidence="2 3">
    <name type="scientific">Leptospira adleri</name>
    <dbReference type="NCBI Taxonomy" id="2023186"/>
    <lineage>
        <taxon>Bacteria</taxon>
        <taxon>Pseudomonadati</taxon>
        <taxon>Spirochaetota</taxon>
        <taxon>Spirochaetia</taxon>
        <taxon>Leptospirales</taxon>
        <taxon>Leptospiraceae</taxon>
        <taxon>Leptospira</taxon>
    </lineage>
</organism>
<sequence length="214" mass="24803">MIKKKNYISVSLIVLLIVFIGCKEKQKEEVEITDKYALPPNYAKGLNSVEYDFEHPSKQLVRIDSEIGKFLGVEKSKYPGNCGFLDFEKKNLQLRITGTKKEFILKVIYLGNHRLVLLNQENRGYVGKLEEGHTGSNERVNYYYFYPLSEITDTAKIDNLDPFKKKGYDFELSDIVDSEIKNINDCEKEKIEQERVQQSIDEEHERVKGDLAPP</sequence>
<dbReference type="Proteomes" id="UP000232149">
    <property type="component" value="Unassembled WGS sequence"/>
</dbReference>
<reference evidence="2 3" key="1">
    <citation type="submission" date="2017-07" db="EMBL/GenBank/DDBJ databases">
        <title>Leptospira spp. isolated from tropical soils.</title>
        <authorList>
            <person name="Thibeaux R."/>
            <person name="Iraola G."/>
            <person name="Ferres I."/>
            <person name="Bierque E."/>
            <person name="Girault D."/>
            <person name="Soupe-Gilbert M.-E."/>
            <person name="Picardeau M."/>
            <person name="Goarant C."/>
        </authorList>
    </citation>
    <scope>NUCLEOTIDE SEQUENCE [LARGE SCALE GENOMIC DNA]</scope>
    <source>
        <strain evidence="2 3">FH2-B-D1</strain>
    </source>
</reference>
<evidence type="ECO:0000256" key="1">
    <source>
        <dbReference type="SAM" id="MobiDB-lite"/>
    </source>
</evidence>
<dbReference type="EMBL" id="NPDU01000152">
    <property type="protein sequence ID" value="PJZ59419.1"/>
    <property type="molecule type" value="Genomic_DNA"/>
</dbReference>
<dbReference type="PROSITE" id="PS51257">
    <property type="entry name" value="PROKAR_LIPOPROTEIN"/>
    <property type="match status" value="1"/>
</dbReference>
<protein>
    <recommendedName>
        <fullName evidence="4">Lipoprotein</fullName>
    </recommendedName>
</protein>
<dbReference type="RefSeq" id="WP_100788608.1">
    <property type="nucleotide sequence ID" value="NZ_NPDU01000152.1"/>
</dbReference>
<comment type="caution">
    <text evidence="2">The sequence shown here is derived from an EMBL/GenBank/DDBJ whole genome shotgun (WGS) entry which is preliminary data.</text>
</comment>
<name>A0ABX4NRF8_9LEPT</name>
<evidence type="ECO:0000313" key="2">
    <source>
        <dbReference type="EMBL" id="PJZ59419.1"/>
    </source>
</evidence>
<feature type="region of interest" description="Disordered" evidence="1">
    <location>
        <begin position="192"/>
        <end position="214"/>
    </location>
</feature>
<gene>
    <name evidence="2" type="ORF">CH376_23825</name>
</gene>
<evidence type="ECO:0000313" key="3">
    <source>
        <dbReference type="Proteomes" id="UP000232149"/>
    </source>
</evidence>
<accession>A0ABX4NRF8</accession>